<reference evidence="2" key="1">
    <citation type="submission" date="2018-02" db="EMBL/GenBank/DDBJ databases">
        <authorList>
            <person name="Hausmann B."/>
        </authorList>
    </citation>
    <scope>NUCLEOTIDE SEQUENCE [LARGE SCALE GENOMIC DNA]</scope>
    <source>
        <strain evidence="2">Peat soil MAG SbF1</strain>
    </source>
</reference>
<evidence type="ECO:0000313" key="2">
    <source>
        <dbReference type="Proteomes" id="UP000238916"/>
    </source>
</evidence>
<sequence>MKLFSLEIPLTNYVSKYIGLVYVWFIKSIPIQSTIEPNTDYLNTTLLYNRIL</sequence>
<dbReference type="AlphaFoldDB" id="A0A2U3JX90"/>
<gene>
    <name evidence="1" type="ORF">SBF1_110053</name>
</gene>
<accession>A0A2U3JX90</accession>
<dbReference type="EMBL" id="OMOF01000013">
    <property type="protein sequence ID" value="SPF31927.1"/>
    <property type="molecule type" value="Genomic_DNA"/>
</dbReference>
<name>A0A2U3JX90_9FIRM</name>
<proteinExistence type="predicted"/>
<protein>
    <submittedName>
        <fullName evidence="1">Uncharacterized protein</fullName>
    </submittedName>
</protein>
<evidence type="ECO:0000313" key="1">
    <source>
        <dbReference type="EMBL" id="SPF31927.1"/>
    </source>
</evidence>
<organism evidence="1 2">
    <name type="scientific">Candidatus Desulfosporosinus infrequens</name>
    <dbReference type="NCBI Taxonomy" id="2043169"/>
    <lineage>
        <taxon>Bacteria</taxon>
        <taxon>Bacillati</taxon>
        <taxon>Bacillota</taxon>
        <taxon>Clostridia</taxon>
        <taxon>Eubacteriales</taxon>
        <taxon>Desulfitobacteriaceae</taxon>
        <taxon>Desulfosporosinus</taxon>
    </lineage>
</organism>
<dbReference type="Proteomes" id="UP000238916">
    <property type="component" value="Unassembled WGS sequence"/>
</dbReference>